<dbReference type="Pfam" id="PF10174">
    <property type="entry name" value="Cast"/>
    <property type="match status" value="2"/>
</dbReference>
<organism evidence="10">
    <name type="scientific">Nothobranchius korthausae</name>
    <dbReference type="NCBI Taxonomy" id="1143690"/>
    <lineage>
        <taxon>Eukaryota</taxon>
        <taxon>Metazoa</taxon>
        <taxon>Chordata</taxon>
        <taxon>Craniata</taxon>
        <taxon>Vertebrata</taxon>
        <taxon>Euteleostomi</taxon>
        <taxon>Actinopterygii</taxon>
        <taxon>Neopterygii</taxon>
        <taxon>Teleostei</taxon>
        <taxon>Neoteleostei</taxon>
        <taxon>Acanthomorphata</taxon>
        <taxon>Ovalentaria</taxon>
        <taxon>Atherinomorphae</taxon>
        <taxon>Cyprinodontiformes</taxon>
        <taxon>Nothobranchiidae</taxon>
        <taxon>Nothobranchius</taxon>
    </lineage>
</organism>
<name>A0A1A8EUW8_9TELE</name>
<comment type="subcellular location">
    <subcellularLocation>
        <location evidence="1">Cytoplasm</location>
        <location evidence="1">Cytoskeleton</location>
    </subcellularLocation>
    <subcellularLocation>
        <location evidence="8">Presynapse</location>
    </subcellularLocation>
</comment>
<dbReference type="GO" id="GO:0048788">
    <property type="term" value="C:cytoskeleton of presynaptic active zone"/>
    <property type="evidence" value="ECO:0007669"/>
    <property type="project" value="TreeGrafter"/>
</dbReference>
<dbReference type="PANTHER" id="PTHR18861:SF1">
    <property type="entry name" value="ELKS_RAB6-INTERACTING_CAST FAMILY MEMBER 1"/>
    <property type="match status" value="1"/>
</dbReference>
<dbReference type="GO" id="GO:0048167">
    <property type="term" value="P:regulation of synaptic plasticity"/>
    <property type="evidence" value="ECO:0007669"/>
    <property type="project" value="TreeGrafter"/>
</dbReference>
<dbReference type="InterPro" id="IPR019323">
    <property type="entry name" value="ELKS/CAST"/>
</dbReference>
<keyword evidence="5" id="KW-0175">Coiled coil</keyword>
<feature type="compositionally biased region" description="Polar residues" evidence="9">
    <location>
        <begin position="720"/>
        <end position="730"/>
    </location>
</feature>
<reference evidence="10" key="2">
    <citation type="submission" date="2016-06" db="EMBL/GenBank/DDBJ databases">
        <title>The genome of a short-lived fish provides insights into sex chromosome evolution and the genetic control of aging.</title>
        <authorList>
            <person name="Reichwald K."/>
            <person name="Felder M."/>
            <person name="Petzold A."/>
            <person name="Koch P."/>
            <person name="Groth M."/>
            <person name="Platzer M."/>
        </authorList>
    </citation>
    <scope>NUCLEOTIDE SEQUENCE</scope>
    <source>
        <tissue evidence="10">Brain</tissue>
    </source>
</reference>
<feature type="region of interest" description="Disordered" evidence="9">
    <location>
        <begin position="676"/>
        <end position="743"/>
    </location>
</feature>
<evidence type="ECO:0000256" key="5">
    <source>
        <dbReference type="ARBA" id="ARBA00023054"/>
    </source>
</evidence>
<dbReference type="EMBL" id="HAEB01004413">
    <property type="protein sequence ID" value="SBQ50940.1"/>
    <property type="molecule type" value="Transcribed_RNA"/>
</dbReference>
<gene>
    <name evidence="10" type="primary">ERC1</name>
</gene>
<dbReference type="GO" id="GO:0007274">
    <property type="term" value="P:neuromuscular synaptic transmission"/>
    <property type="evidence" value="ECO:0007669"/>
    <property type="project" value="TreeGrafter"/>
</dbReference>
<feature type="compositionally biased region" description="Polar residues" evidence="9">
    <location>
        <begin position="476"/>
        <end position="491"/>
    </location>
</feature>
<feature type="compositionally biased region" description="Basic and acidic residues" evidence="9">
    <location>
        <begin position="451"/>
        <end position="466"/>
    </location>
</feature>
<evidence type="ECO:0000256" key="8">
    <source>
        <dbReference type="ARBA" id="ARBA00034106"/>
    </source>
</evidence>
<feature type="region of interest" description="Disordered" evidence="9">
    <location>
        <begin position="451"/>
        <end position="491"/>
    </location>
</feature>
<sequence length="743" mass="85926">MELRIDTQKHTLTARDESIKKLLEMLQSKGLSSRATEEDHERTRRLADAEMTIHQLEGLLEQKDKEMLQLREELHRRYEAAPESTKTKALQTVIEMKDAKISSMERGMRELEEEVMMLKSNGALSSEEREEEIKQMEVYRSHSKFMKNKMEQAKQDLSRKDSELLALRTKLETLNNQFSDSKQHVDVLKESLTAKEQRAAILQTEVDALRLRLEEKESLLSKKSQQISELTEEKSTQQGEISDLKDMLEVKERKVNVLQKKIENLQDQLRDKDKQLSGLKDRVKSLQTDTSNTDTALGTLEEALAEKERIIERLKEQREKEDREKTDEVETTKKELKDLKEKVSQLQAELADRETSVLDLKEKASSLASSTLKKENRLKSLEINLEQKREECLKLENQLKKAQSAATVSQANTELCERISCLEQEVAQHREDAGKAQSEVERLLEILRQMENEKNDKEKKIHELERNPSASHLWRPQQSRNQAPPPVASQQPMGGLVWDYLGTLASRQMKDQTKKVANLKHKEQLEKSRNAQLMEEAKKREDNLNETSQQIKDSLRLKEERIEELEEALRESVQITAEREVVLAQEEQARMQSEKQVEDLLVAMEKVKQELEVMKAKLSSTQLSLAEKEGHLTALRAERRKHLEEVLEMKQEALLAAISEKDANIALLELSSSKKKKTQEEVSALKREKDSLVHQLKQQTQNRMKLMADNYEDDHLKVASPNSELPNNHKPSPDQDDEEGIWA</sequence>
<feature type="compositionally biased region" description="Basic and acidic residues" evidence="9">
    <location>
        <begin position="678"/>
        <end position="692"/>
    </location>
</feature>
<evidence type="ECO:0000256" key="2">
    <source>
        <dbReference type="ARBA" id="ARBA00022490"/>
    </source>
</evidence>
<dbReference type="PANTHER" id="PTHR18861">
    <property type="entry name" value="ELKS/RAB6-INTERACTING/CAST PROTEIN"/>
    <property type="match status" value="1"/>
</dbReference>
<keyword evidence="2" id="KW-0963">Cytoplasm</keyword>
<keyword evidence="3" id="KW-0597">Phosphoprotein</keyword>
<evidence type="ECO:0000256" key="4">
    <source>
        <dbReference type="ARBA" id="ARBA00023018"/>
    </source>
</evidence>
<dbReference type="GO" id="GO:0098882">
    <property type="term" value="F:structural constituent of presynaptic active zone"/>
    <property type="evidence" value="ECO:0007669"/>
    <property type="project" value="TreeGrafter"/>
</dbReference>
<evidence type="ECO:0000256" key="1">
    <source>
        <dbReference type="ARBA" id="ARBA00004245"/>
    </source>
</evidence>
<keyword evidence="6" id="KW-0206">Cytoskeleton</keyword>
<accession>A0A1A8EUW8</accession>
<evidence type="ECO:0000256" key="9">
    <source>
        <dbReference type="SAM" id="MobiDB-lite"/>
    </source>
</evidence>
<evidence type="ECO:0000256" key="3">
    <source>
        <dbReference type="ARBA" id="ARBA00022553"/>
    </source>
</evidence>
<protein>
    <submittedName>
        <fullName evidence="10">ELKS/RAB6-interacting/CAST family member 1</fullName>
    </submittedName>
</protein>
<dbReference type="SUPFAM" id="SSF57997">
    <property type="entry name" value="Tropomyosin"/>
    <property type="match status" value="1"/>
</dbReference>
<keyword evidence="7" id="KW-0966">Cell projection</keyword>
<dbReference type="GO" id="GO:0030424">
    <property type="term" value="C:axon"/>
    <property type="evidence" value="ECO:0007669"/>
    <property type="project" value="UniProtKB-SubCell"/>
</dbReference>
<reference evidence="10" key="1">
    <citation type="submission" date="2016-05" db="EMBL/GenBank/DDBJ databases">
        <authorList>
            <person name="Lavstsen T."/>
            <person name="Jespersen J.S."/>
        </authorList>
    </citation>
    <scope>NUCLEOTIDE SEQUENCE</scope>
    <source>
        <tissue evidence="10">Brain</tissue>
    </source>
</reference>
<keyword evidence="4" id="KW-0770">Synapse</keyword>
<dbReference type="Gene3D" id="1.10.287.1490">
    <property type="match status" value="1"/>
</dbReference>
<evidence type="ECO:0000256" key="6">
    <source>
        <dbReference type="ARBA" id="ARBA00023212"/>
    </source>
</evidence>
<dbReference type="AlphaFoldDB" id="A0A1A8EUW8"/>
<evidence type="ECO:0000313" key="10">
    <source>
        <dbReference type="EMBL" id="SBQ50940.1"/>
    </source>
</evidence>
<proteinExistence type="predicted"/>
<evidence type="ECO:0000256" key="7">
    <source>
        <dbReference type="ARBA" id="ARBA00023273"/>
    </source>
</evidence>
<feature type="compositionally biased region" description="Acidic residues" evidence="9">
    <location>
        <begin position="734"/>
        <end position="743"/>
    </location>
</feature>